<dbReference type="OrthoDB" id="6132759at2759"/>
<dbReference type="EMBL" id="JTDF01007527">
    <property type="protein sequence ID" value="KAF8564978.1"/>
    <property type="molecule type" value="Genomic_DNA"/>
</dbReference>
<feature type="transmembrane region" description="Helical" evidence="7">
    <location>
        <begin position="497"/>
        <end position="518"/>
    </location>
</feature>
<evidence type="ECO:0000256" key="5">
    <source>
        <dbReference type="ARBA" id="ARBA00023136"/>
    </source>
</evidence>
<dbReference type="InterPro" id="IPR038377">
    <property type="entry name" value="Na/Glc_symporter_sf"/>
</dbReference>
<evidence type="ECO:0000256" key="1">
    <source>
        <dbReference type="ARBA" id="ARBA00004141"/>
    </source>
</evidence>
<keyword evidence="9" id="KW-1185">Reference proteome</keyword>
<dbReference type="GO" id="GO:0005886">
    <property type="term" value="C:plasma membrane"/>
    <property type="evidence" value="ECO:0007669"/>
    <property type="project" value="TreeGrafter"/>
</dbReference>
<dbReference type="Proteomes" id="UP000699462">
    <property type="component" value="Unassembled WGS sequence"/>
</dbReference>
<name>A0A8T0DDP1_9TREM</name>
<feature type="transmembrane region" description="Helical" evidence="7">
    <location>
        <begin position="163"/>
        <end position="185"/>
    </location>
</feature>
<evidence type="ECO:0000256" key="7">
    <source>
        <dbReference type="SAM" id="Phobius"/>
    </source>
</evidence>
<evidence type="ECO:0000313" key="8">
    <source>
        <dbReference type="EMBL" id="KAF8564978.1"/>
    </source>
</evidence>
<feature type="transmembrane region" description="Helical" evidence="7">
    <location>
        <begin position="393"/>
        <end position="422"/>
    </location>
</feature>
<proteinExistence type="inferred from homology"/>
<feature type="transmembrane region" description="Helical" evidence="7">
    <location>
        <begin position="124"/>
        <end position="143"/>
    </location>
</feature>
<feature type="transmembrane region" description="Helical" evidence="7">
    <location>
        <begin position="66"/>
        <end position="84"/>
    </location>
</feature>
<comment type="similarity">
    <text evidence="2 6">Belongs to the sodium:solute symporter (SSF) (TC 2.A.21) family.</text>
</comment>
<feature type="transmembrane region" description="Helical" evidence="7">
    <location>
        <begin position="326"/>
        <end position="346"/>
    </location>
</feature>
<comment type="caution">
    <text evidence="8">The sequence shown here is derived from an EMBL/GenBank/DDBJ whole genome shotgun (WGS) entry which is preliminary data.</text>
</comment>
<dbReference type="Pfam" id="PF00474">
    <property type="entry name" value="SSF"/>
    <property type="match status" value="1"/>
</dbReference>
<keyword evidence="5 7" id="KW-0472">Membrane</keyword>
<protein>
    <recommendedName>
        <fullName evidence="10">Solute carrier family 5 (Sodium/myo-inositol cotransporter), member 3</fullName>
    </recommendedName>
</protein>
<dbReference type="PROSITE" id="PS50283">
    <property type="entry name" value="NA_SOLUT_SYMP_3"/>
    <property type="match status" value="1"/>
</dbReference>
<evidence type="ECO:0000313" key="9">
    <source>
        <dbReference type="Proteomes" id="UP000699462"/>
    </source>
</evidence>
<evidence type="ECO:0000256" key="6">
    <source>
        <dbReference type="RuleBase" id="RU362091"/>
    </source>
</evidence>
<dbReference type="Gene3D" id="1.20.1730.10">
    <property type="entry name" value="Sodium/glucose cotransporter"/>
    <property type="match status" value="1"/>
</dbReference>
<comment type="subcellular location">
    <subcellularLocation>
        <location evidence="1">Membrane</location>
        <topology evidence="1">Multi-pass membrane protein</topology>
    </subcellularLocation>
</comment>
<feature type="transmembrane region" description="Helical" evidence="7">
    <location>
        <begin position="38"/>
        <end position="59"/>
    </location>
</feature>
<dbReference type="PANTHER" id="PTHR11819:SF150">
    <property type="entry name" value="SODIUM_MYO-INOSITOL COTRANSPORTER"/>
    <property type="match status" value="1"/>
</dbReference>
<keyword evidence="4 7" id="KW-1133">Transmembrane helix</keyword>
<evidence type="ECO:0000256" key="2">
    <source>
        <dbReference type="ARBA" id="ARBA00006434"/>
    </source>
</evidence>
<dbReference type="GO" id="GO:0005412">
    <property type="term" value="F:D-glucose:sodium symporter activity"/>
    <property type="evidence" value="ECO:0007669"/>
    <property type="project" value="TreeGrafter"/>
</dbReference>
<organism evidence="8 9">
    <name type="scientific">Paragonimus westermani</name>
    <dbReference type="NCBI Taxonomy" id="34504"/>
    <lineage>
        <taxon>Eukaryota</taxon>
        <taxon>Metazoa</taxon>
        <taxon>Spiralia</taxon>
        <taxon>Lophotrochozoa</taxon>
        <taxon>Platyhelminthes</taxon>
        <taxon>Trematoda</taxon>
        <taxon>Digenea</taxon>
        <taxon>Plagiorchiida</taxon>
        <taxon>Troglotremata</taxon>
        <taxon>Troglotrematidae</taxon>
        <taxon>Paragonimus</taxon>
    </lineage>
</organism>
<reference evidence="8 9" key="1">
    <citation type="submission" date="2019-07" db="EMBL/GenBank/DDBJ databases">
        <title>Annotation for the trematode Paragonimus westermani.</title>
        <authorList>
            <person name="Choi Y.-J."/>
        </authorList>
    </citation>
    <scope>NUCLEOTIDE SEQUENCE [LARGE SCALE GENOMIC DNA]</scope>
    <source>
        <strain evidence="8">180907_Pwestermani</strain>
    </source>
</reference>
<sequence>MTSDIRFDGWDISVLVVYFFGIILTGFISMFASKRGTLTGFFLAGRFMSWFPVGASLFASNIGSEHFIGLAGSGAASGIGVGAFELNASILLQLLGWVFLPVYIASGVCTLPEYMSKRFGGKRIQVYLAGLSLLLYALTKISVNLYSGSLFLTEALHWNIWPSVILILTLATLITLTGGLAAVLYTDTLQCFIMVIGAFLLAILSFIRVGGFAGLLASYGQAIASIDLQTADSGPLLLSLANVTLSTNITSRTELAAYSGVDPSLGCSLPSPKAFRLLREVDDPDMPWLGFILGRTPASIWYWCADQMMVQRVLAAKSLSHAQGGTLMAGVIKQLPLFIMVMPGMISRVLYADEVACFPGDHCLRTCGQRSGCSNLAYPKLVVNLMPSGLRGLMLAVMLAALISDLTSIFNSASILFTVDIYGRFRKGAKESELMLVGRLFIIFLVAVSIGWIPVVQGLQGSQLYLYIQSVAACLAPPIAAVYLVAILWWRANERGTFYSLVYGLLIGLIRLVLTIIYSEPVCGELDSRPWLVSKFHYLYFAVFSFVSTTLVMVVVSLLSEPPVQACLQHLTYFTAWNPQVLPEETFNVQSAGVQTTVTDALRAFSCPTKDPSSLTQKCAVSHADSTGGVVLSDSAVDTKCGIVNERSLGNVDVFISSRLSYPFIETF</sequence>
<gene>
    <name evidence="8" type="ORF">P879_09139</name>
</gene>
<dbReference type="PANTHER" id="PTHR11819">
    <property type="entry name" value="SOLUTE CARRIER FAMILY 5"/>
    <property type="match status" value="1"/>
</dbReference>
<evidence type="ECO:0000256" key="4">
    <source>
        <dbReference type="ARBA" id="ARBA00022989"/>
    </source>
</evidence>
<feature type="transmembrane region" description="Helical" evidence="7">
    <location>
        <begin position="90"/>
        <end position="112"/>
    </location>
</feature>
<dbReference type="InterPro" id="IPR001734">
    <property type="entry name" value="Na/solute_symporter"/>
</dbReference>
<accession>A0A8T0DDP1</accession>
<feature type="transmembrane region" description="Helical" evidence="7">
    <location>
        <begin position="192"/>
        <end position="217"/>
    </location>
</feature>
<evidence type="ECO:0000256" key="3">
    <source>
        <dbReference type="ARBA" id="ARBA00022692"/>
    </source>
</evidence>
<evidence type="ECO:0008006" key="10">
    <source>
        <dbReference type="Google" id="ProtNLM"/>
    </source>
</evidence>
<feature type="transmembrane region" description="Helical" evidence="7">
    <location>
        <begin position="12"/>
        <end position="32"/>
    </location>
</feature>
<dbReference type="AlphaFoldDB" id="A0A8T0DDP1"/>
<feature type="transmembrane region" description="Helical" evidence="7">
    <location>
        <begin position="434"/>
        <end position="453"/>
    </location>
</feature>
<dbReference type="NCBIfam" id="TIGR00813">
    <property type="entry name" value="sss"/>
    <property type="match status" value="1"/>
</dbReference>
<feature type="transmembrane region" description="Helical" evidence="7">
    <location>
        <begin position="538"/>
        <end position="559"/>
    </location>
</feature>
<feature type="transmembrane region" description="Helical" evidence="7">
    <location>
        <begin position="465"/>
        <end position="490"/>
    </location>
</feature>
<feature type="transmembrane region" description="Helical" evidence="7">
    <location>
        <begin position="286"/>
        <end position="305"/>
    </location>
</feature>
<keyword evidence="3 7" id="KW-0812">Transmembrane</keyword>